<gene>
    <name evidence="11" type="ORF">EDC65_3579</name>
</gene>
<reference evidence="11 12" key="1">
    <citation type="submission" date="2018-11" db="EMBL/GenBank/DDBJ databases">
        <title>Genomic Encyclopedia of Type Strains, Phase IV (KMG-IV): sequencing the most valuable type-strain genomes for metagenomic binning, comparative biology and taxonomic classification.</title>
        <authorList>
            <person name="Goeker M."/>
        </authorList>
    </citation>
    <scope>NUCLEOTIDE SEQUENCE [LARGE SCALE GENOMIC DNA]</scope>
    <source>
        <strain evidence="11 12">DSM 5900</strain>
    </source>
</reference>
<feature type="domain" description="Tripartite ATP-independent periplasmic transporters DctQ component" evidence="10">
    <location>
        <begin position="26"/>
        <end position="158"/>
    </location>
</feature>
<dbReference type="RefSeq" id="WP_123691989.1">
    <property type="nucleotide sequence ID" value="NZ_AP019700.1"/>
</dbReference>
<accession>A0A3N1KUH6</accession>
<name>A0A3N1KUH6_9PROT</name>
<evidence type="ECO:0000313" key="12">
    <source>
        <dbReference type="Proteomes" id="UP000278222"/>
    </source>
</evidence>
<proteinExistence type="inferred from homology"/>
<dbReference type="AlphaFoldDB" id="A0A3N1KUH6"/>
<evidence type="ECO:0000256" key="6">
    <source>
        <dbReference type="ARBA" id="ARBA00022989"/>
    </source>
</evidence>
<evidence type="ECO:0000256" key="3">
    <source>
        <dbReference type="ARBA" id="ARBA00022475"/>
    </source>
</evidence>
<evidence type="ECO:0000256" key="8">
    <source>
        <dbReference type="ARBA" id="ARBA00038436"/>
    </source>
</evidence>
<evidence type="ECO:0000259" key="10">
    <source>
        <dbReference type="Pfam" id="PF04290"/>
    </source>
</evidence>
<organism evidence="11 12">
    <name type="scientific">Stella humosa</name>
    <dbReference type="NCBI Taxonomy" id="94"/>
    <lineage>
        <taxon>Bacteria</taxon>
        <taxon>Pseudomonadati</taxon>
        <taxon>Pseudomonadota</taxon>
        <taxon>Alphaproteobacteria</taxon>
        <taxon>Rhodospirillales</taxon>
        <taxon>Stellaceae</taxon>
        <taxon>Stella</taxon>
    </lineage>
</organism>
<evidence type="ECO:0000256" key="2">
    <source>
        <dbReference type="ARBA" id="ARBA00022448"/>
    </source>
</evidence>
<keyword evidence="6 9" id="KW-1133">Transmembrane helix</keyword>
<evidence type="ECO:0000256" key="5">
    <source>
        <dbReference type="ARBA" id="ARBA00022692"/>
    </source>
</evidence>
<keyword evidence="7 9" id="KW-0472">Membrane</keyword>
<sequence>MNRILFAIDALSTWVGKAFAWSIVVLTLAIVWEVFSRYVLKTPTDWAFDVSYMLYGTLFMMAGAYTLSRNGHVRGDFLYRQWSPRTQAGLDLVLYVLFFFPGILALIYAGFGFAKMSWMFNEHSSNSPNGPPLYHFKTLIPITGVLMLLQGLAEAARCVICLRTGQWPQRLHDVEELEKVILEQKAHERGEVA</sequence>
<dbReference type="InterPro" id="IPR055348">
    <property type="entry name" value="DctQ"/>
</dbReference>
<dbReference type="InterPro" id="IPR007387">
    <property type="entry name" value="TRAP_DctQ"/>
</dbReference>
<feature type="transmembrane region" description="Helical" evidence="9">
    <location>
        <begin position="12"/>
        <end position="32"/>
    </location>
</feature>
<feature type="transmembrane region" description="Helical" evidence="9">
    <location>
        <begin position="52"/>
        <end position="71"/>
    </location>
</feature>
<comment type="caution">
    <text evidence="11">The sequence shown here is derived from an EMBL/GenBank/DDBJ whole genome shotgun (WGS) entry which is preliminary data.</text>
</comment>
<dbReference type="PANTHER" id="PTHR35011:SF4">
    <property type="entry name" value="SLL1102 PROTEIN"/>
    <property type="match status" value="1"/>
</dbReference>
<comment type="subcellular location">
    <subcellularLocation>
        <location evidence="1 9">Cell inner membrane</location>
        <topology evidence="1 9">Multi-pass membrane protein</topology>
    </subcellularLocation>
</comment>
<keyword evidence="12" id="KW-1185">Reference proteome</keyword>
<feature type="transmembrane region" description="Helical" evidence="9">
    <location>
        <begin position="92"/>
        <end position="114"/>
    </location>
</feature>
<comment type="similarity">
    <text evidence="8 9">Belongs to the TRAP transporter small permease family.</text>
</comment>
<evidence type="ECO:0000256" key="9">
    <source>
        <dbReference type="RuleBase" id="RU369079"/>
    </source>
</evidence>
<dbReference type="EMBL" id="RJKX01000015">
    <property type="protein sequence ID" value="ROP84231.1"/>
    <property type="molecule type" value="Genomic_DNA"/>
</dbReference>
<keyword evidence="5 9" id="KW-0812">Transmembrane</keyword>
<keyword evidence="3" id="KW-1003">Cell membrane</keyword>
<protein>
    <recommendedName>
        <fullName evidence="9">TRAP transporter small permease protein</fullName>
    </recommendedName>
</protein>
<dbReference type="GO" id="GO:0022857">
    <property type="term" value="F:transmembrane transporter activity"/>
    <property type="evidence" value="ECO:0007669"/>
    <property type="project" value="UniProtKB-UniRule"/>
</dbReference>
<dbReference type="OrthoDB" id="9794346at2"/>
<keyword evidence="2 9" id="KW-0813">Transport</keyword>
<comment type="subunit">
    <text evidence="9">The complex comprises the extracytoplasmic solute receptor protein and the two transmembrane proteins.</text>
</comment>
<comment type="function">
    <text evidence="9">Part of the tripartite ATP-independent periplasmic (TRAP) transport system.</text>
</comment>
<dbReference type="GO" id="GO:0005886">
    <property type="term" value="C:plasma membrane"/>
    <property type="evidence" value="ECO:0007669"/>
    <property type="project" value="UniProtKB-SubCell"/>
</dbReference>
<evidence type="ECO:0000256" key="7">
    <source>
        <dbReference type="ARBA" id="ARBA00023136"/>
    </source>
</evidence>
<dbReference type="PANTHER" id="PTHR35011">
    <property type="entry name" value="2,3-DIKETO-L-GULONATE TRAP TRANSPORTER SMALL PERMEASE PROTEIN YIAM"/>
    <property type="match status" value="1"/>
</dbReference>
<keyword evidence="4 9" id="KW-0997">Cell inner membrane</keyword>
<evidence type="ECO:0000256" key="1">
    <source>
        <dbReference type="ARBA" id="ARBA00004429"/>
    </source>
</evidence>
<evidence type="ECO:0000313" key="11">
    <source>
        <dbReference type="EMBL" id="ROP84231.1"/>
    </source>
</evidence>
<dbReference type="Proteomes" id="UP000278222">
    <property type="component" value="Unassembled WGS sequence"/>
</dbReference>
<evidence type="ECO:0000256" key="4">
    <source>
        <dbReference type="ARBA" id="ARBA00022519"/>
    </source>
</evidence>
<feature type="transmembrane region" description="Helical" evidence="9">
    <location>
        <begin position="134"/>
        <end position="153"/>
    </location>
</feature>
<dbReference type="Pfam" id="PF04290">
    <property type="entry name" value="DctQ"/>
    <property type="match status" value="1"/>
</dbReference>